<dbReference type="CDD" id="cd00833">
    <property type="entry name" value="PKS"/>
    <property type="match status" value="1"/>
</dbReference>
<dbReference type="Pfam" id="PF00698">
    <property type="entry name" value="Acyl_transf_1"/>
    <property type="match status" value="1"/>
</dbReference>
<dbReference type="Gene3D" id="3.40.47.10">
    <property type="match status" value="1"/>
</dbReference>
<evidence type="ECO:0000256" key="1">
    <source>
        <dbReference type="ARBA" id="ARBA00022450"/>
    </source>
</evidence>
<dbReference type="InterPro" id="IPR014030">
    <property type="entry name" value="Ketoacyl_synth_N"/>
</dbReference>
<dbReference type="SMART" id="SM00827">
    <property type="entry name" value="PKS_AT"/>
    <property type="match status" value="1"/>
</dbReference>
<dbReference type="PANTHER" id="PTHR43775:SF37">
    <property type="entry name" value="SI:DKEY-61P9.11"/>
    <property type="match status" value="1"/>
</dbReference>
<dbReference type="RefSeq" id="WP_284099029.1">
    <property type="nucleotide sequence ID" value="NZ_JARRAF010000001.1"/>
</dbReference>
<organism evidence="7 8">
    <name type="scientific">Parachitinimonas caeni</name>
    <dbReference type="NCBI Taxonomy" id="3031301"/>
    <lineage>
        <taxon>Bacteria</taxon>
        <taxon>Pseudomonadati</taxon>
        <taxon>Pseudomonadota</taxon>
        <taxon>Betaproteobacteria</taxon>
        <taxon>Neisseriales</taxon>
        <taxon>Chitinibacteraceae</taxon>
        <taxon>Parachitinimonas</taxon>
    </lineage>
</organism>
<protein>
    <submittedName>
        <fullName evidence="7">Type I polyketide synthase</fullName>
    </submittedName>
</protein>
<evidence type="ECO:0000256" key="2">
    <source>
        <dbReference type="ARBA" id="ARBA00022553"/>
    </source>
</evidence>
<dbReference type="InterPro" id="IPR014043">
    <property type="entry name" value="Acyl_transferase_dom"/>
</dbReference>
<dbReference type="InterPro" id="IPR049552">
    <property type="entry name" value="PKS_DH_N"/>
</dbReference>
<dbReference type="InterPro" id="IPR016039">
    <property type="entry name" value="Thiolase-like"/>
</dbReference>
<dbReference type="SUPFAM" id="SSF52151">
    <property type="entry name" value="FabD/lysophospholipase-like"/>
    <property type="match status" value="1"/>
</dbReference>
<dbReference type="InterPro" id="IPR014031">
    <property type="entry name" value="Ketoacyl_synth_C"/>
</dbReference>
<sequence>MNTPQTPIAVIGMACRLPGAPSLDAYWQLLKNGVDAISEVPLERWSLDEFYDPDPTASGKTTIRHGGFIEGVNRFDAAFFGISPRELIGVSPQQRLLLEVAWHAVENAGLSMVELSAKHAAAGRRTGVFMGVASFDYYDRVTQDPARIDGYSLTGNAYSVTANRLSYLFDLRGPSIALDTACSSSLVAIHLACQSLATGECTTALAGGVQLMLSPWVTVAASKGEFLAPDGRCKTFDARADGYARGEGIGVVVLKRLDEALRDGDPIWAVIRGSAVNQDGRSNGLTAPNPAAQVDVVATAWRRGQIAPDQVGYIEAHGTGTKLGDPMELNAMANVLGPRSQKCLVGSAKTNFGHLEAAAGVAGFIKAALCVHHGEIAPHLHFNTPNPLIDFERLPLSVATQHQPWPTGLPRIAGVSSFGFGGTNAHVVLEAGPAPRQSAITSSAALFCLSARSRPALAAQAEQLARWLQHHPAASLSAVASTLAMGRMRFTERRALAVTDTASAARNLTQLATELRTQPAGSRRPSKPKLAFVFTGQGAQYPGMGRGLYEHFPVFRDTWREADAILANQLGGPLSQLVYGHDANAATLAQTRYTQPAQYVLQVGLLRVLADCGLKPALLLGHSIGEFAAAHCAGVLSFEQGLRLVALRGASMQSCPAGGAMLAVQLDRLTATALLRQRNSQAVIAAVNGPRSIVLSGPEVDIVELEQALAQQAVGHRRLQVSHAFHSGAMAPAALSLRDYASHMPHGKPALPLISSLTAEPVGTDLDWPSYWAEQILNPVEFERAAARLAQEKPDLLLELGPQPVLSRLLQQQLGGAYRIHATLDTKVDDLAQLLTAIGAAYDCGIEPNPAGLFTADGGARPRLPGYPFEVQAHPLYPPVSLPQAGHLATPHAWLTDATVEQHGKGEFSVSLPLGSRRFGWLGDHTVFGADVLPATGYIELAQAAAFRITGRRRWQLEGLEFRRPLVLNEDDRRVRIDLAAEGDAWRFTVCDDDNQPTQSRAVYSCGLLRNLPAVEGHQA</sequence>
<name>A0ABT7DRQ2_9NEIS</name>
<dbReference type="InterPro" id="IPR049900">
    <property type="entry name" value="PKS_mFAS_DH"/>
</dbReference>
<dbReference type="InterPro" id="IPR001227">
    <property type="entry name" value="Ac_transferase_dom_sf"/>
</dbReference>
<feature type="region of interest" description="N-terminal hotdog fold" evidence="4">
    <location>
        <begin position="874"/>
        <end position="1016"/>
    </location>
</feature>
<evidence type="ECO:0000259" key="6">
    <source>
        <dbReference type="PROSITE" id="PS52019"/>
    </source>
</evidence>
<keyword evidence="8" id="KW-1185">Reference proteome</keyword>
<dbReference type="Gene3D" id="3.10.129.10">
    <property type="entry name" value="Hotdog Thioesterase"/>
    <property type="match status" value="1"/>
</dbReference>
<evidence type="ECO:0000313" key="8">
    <source>
        <dbReference type="Proteomes" id="UP001172778"/>
    </source>
</evidence>
<dbReference type="InterPro" id="IPR020841">
    <property type="entry name" value="PKS_Beta-ketoAc_synthase_dom"/>
</dbReference>
<evidence type="ECO:0000256" key="4">
    <source>
        <dbReference type="PROSITE-ProRule" id="PRU01363"/>
    </source>
</evidence>
<proteinExistence type="predicted"/>
<evidence type="ECO:0000313" key="7">
    <source>
        <dbReference type="EMBL" id="MDK2122752.1"/>
    </source>
</evidence>
<dbReference type="SUPFAM" id="SSF53901">
    <property type="entry name" value="Thiolase-like"/>
    <property type="match status" value="1"/>
</dbReference>
<accession>A0ABT7DRQ2</accession>
<dbReference type="SMART" id="SM00826">
    <property type="entry name" value="PKS_DH"/>
    <property type="match status" value="1"/>
</dbReference>
<keyword evidence="1" id="KW-0596">Phosphopantetheine</keyword>
<dbReference type="InterPro" id="IPR020807">
    <property type="entry name" value="PKS_DH"/>
</dbReference>
<evidence type="ECO:0000259" key="5">
    <source>
        <dbReference type="PROSITE" id="PS52004"/>
    </source>
</evidence>
<feature type="domain" description="Ketosynthase family 3 (KS3)" evidence="5">
    <location>
        <begin position="5"/>
        <end position="431"/>
    </location>
</feature>
<evidence type="ECO:0000256" key="3">
    <source>
        <dbReference type="ARBA" id="ARBA00022679"/>
    </source>
</evidence>
<dbReference type="InterPro" id="IPR016035">
    <property type="entry name" value="Acyl_Trfase/lysoPLipase"/>
</dbReference>
<dbReference type="PANTHER" id="PTHR43775">
    <property type="entry name" value="FATTY ACID SYNTHASE"/>
    <property type="match status" value="1"/>
</dbReference>
<dbReference type="InterPro" id="IPR050091">
    <property type="entry name" value="PKS_NRPS_Biosynth_Enz"/>
</dbReference>
<comment type="caution">
    <text evidence="4">Lacks conserved residue(s) required for the propagation of feature annotation.</text>
</comment>
<keyword evidence="3" id="KW-0808">Transferase</keyword>
<dbReference type="Gene3D" id="3.40.366.10">
    <property type="entry name" value="Malonyl-Coenzyme A Acyl Carrier Protein, domain 2"/>
    <property type="match status" value="1"/>
</dbReference>
<comment type="caution">
    <text evidence="7">The sequence shown here is derived from an EMBL/GenBank/DDBJ whole genome shotgun (WGS) entry which is preliminary data.</text>
</comment>
<dbReference type="SUPFAM" id="SSF55048">
    <property type="entry name" value="Probable ACP-binding domain of malonyl-CoA ACP transacylase"/>
    <property type="match status" value="1"/>
</dbReference>
<dbReference type="InterPro" id="IPR032821">
    <property type="entry name" value="PKS_assoc"/>
</dbReference>
<dbReference type="PROSITE" id="PS00606">
    <property type="entry name" value="KS3_1"/>
    <property type="match status" value="1"/>
</dbReference>
<dbReference type="Pfam" id="PF00109">
    <property type="entry name" value="ketoacyl-synt"/>
    <property type="match status" value="1"/>
</dbReference>
<dbReference type="PRINTS" id="PR01483">
    <property type="entry name" value="FASYNTHASE"/>
</dbReference>
<dbReference type="InterPro" id="IPR003965">
    <property type="entry name" value="Fatty_acid_synthase"/>
</dbReference>
<dbReference type="InterPro" id="IPR018201">
    <property type="entry name" value="Ketoacyl_synth_AS"/>
</dbReference>
<dbReference type="Pfam" id="PF16197">
    <property type="entry name" value="KAsynt_C_assoc"/>
    <property type="match status" value="1"/>
</dbReference>
<dbReference type="Pfam" id="PF21089">
    <property type="entry name" value="PKS_DH_N"/>
    <property type="match status" value="1"/>
</dbReference>
<dbReference type="InterPro" id="IPR016036">
    <property type="entry name" value="Malonyl_transacylase_ACP-bd"/>
</dbReference>
<keyword evidence="2" id="KW-0597">Phosphoprotein</keyword>
<dbReference type="SMART" id="SM00825">
    <property type="entry name" value="PKS_KS"/>
    <property type="match status" value="1"/>
</dbReference>
<dbReference type="Gene3D" id="3.30.70.3290">
    <property type="match status" value="1"/>
</dbReference>
<dbReference type="PROSITE" id="PS52004">
    <property type="entry name" value="KS3_2"/>
    <property type="match status" value="1"/>
</dbReference>
<feature type="domain" description="PKS/mFAS DH" evidence="6">
    <location>
        <begin position="874"/>
        <end position="1020"/>
    </location>
</feature>
<gene>
    <name evidence="7" type="ORF">PZA18_01675</name>
</gene>
<dbReference type="PROSITE" id="PS52019">
    <property type="entry name" value="PKS_MFAS_DH"/>
    <property type="match status" value="1"/>
</dbReference>
<dbReference type="Pfam" id="PF02801">
    <property type="entry name" value="Ketoacyl-synt_C"/>
    <property type="match status" value="1"/>
</dbReference>
<dbReference type="EMBL" id="JARRAF010000001">
    <property type="protein sequence ID" value="MDK2122752.1"/>
    <property type="molecule type" value="Genomic_DNA"/>
</dbReference>
<reference evidence="7" key="1">
    <citation type="submission" date="2023-03" db="EMBL/GenBank/DDBJ databases">
        <title>Chitinimonas shenzhenensis gen. nov., sp. nov., a novel member of family Burkholderiaceae isolated from activated sludge collected in Shen Zhen, China.</title>
        <authorList>
            <person name="Wang X."/>
        </authorList>
    </citation>
    <scope>NUCLEOTIDE SEQUENCE</scope>
    <source>
        <strain evidence="7">DQS-5</strain>
    </source>
</reference>
<dbReference type="Proteomes" id="UP001172778">
    <property type="component" value="Unassembled WGS sequence"/>
</dbReference>